<evidence type="ECO:0000256" key="5">
    <source>
        <dbReference type="ARBA" id="ARBA00022792"/>
    </source>
</evidence>
<reference evidence="14 15" key="1">
    <citation type="journal article" date="2018" name="G3 (Bethesda)">
        <title>Phylogenetic and Phylogenomic Definition of Rhizopus Species.</title>
        <authorList>
            <person name="Gryganskyi A.P."/>
            <person name="Golan J."/>
            <person name="Dolatabadi S."/>
            <person name="Mondo S."/>
            <person name="Robb S."/>
            <person name="Idnurm A."/>
            <person name="Muszewska A."/>
            <person name="Steczkiewicz K."/>
            <person name="Masonjones S."/>
            <person name="Liao H.L."/>
            <person name="Gajdeczka M.T."/>
            <person name="Anike F."/>
            <person name="Vuek A."/>
            <person name="Anishchenko I.M."/>
            <person name="Voigt K."/>
            <person name="de Hoog G.S."/>
            <person name="Smith M.E."/>
            <person name="Heitman J."/>
            <person name="Vilgalys R."/>
            <person name="Stajich J.E."/>
        </authorList>
    </citation>
    <scope>NUCLEOTIDE SEQUENCE [LARGE SCALE GENOMIC DNA]</scope>
    <source>
        <strain evidence="14 15">CBS 357.93</strain>
    </source>
</reference>
<sequence length="192" mass="21431">MALRSLSKPLKLASTHSRIYTAPSLFQLKKPYSAASSIQKPTTTTTTTTTETTTEATIKATPPEAENNQDKTIKEKKKEKKEEKEIGYAYGAHHWNMERGAAVALIPLISTQLVYGAHPVVDGLFGVVLPYHVYLGFESCIIDYIPKREYPRLHKAAKWSLGTATGLVMWGCYEFNTNDIGITEFMQRLFAA</sequence>
<feature type="compositionally biased region" description="Low complexity" evidence="13">
    <location>
        <begin position="41"/>
        <end position="66"/>
    </location>
</feature>
<keyword evidence="11" id="KW-0479">Metal-binding</keyword>
<dbReference type="InterPro" id="IPR007992">
    <property type="entry name" value="CybS"/>
</dbReference>
<feature type="region of interest" description="Disordered" evidence="13">
    <location>
        <begin position="37"/>
        <end position="78"/>
    </location>
</feature>
<dbReference type="Gene3D" id="1.20.1300.10">
    <property type="entry name" value="Fumarate reductase/succinate dehydrogenase, transmembrane subunit"/>
    <property type="match status" value="1"/>
</dbReference>
<dbReference type="AlphaFoldDB" id="A0A367JM55"/>
<evidence type="ECO:0000256" key="13">
    <source>
        <dbReference type="SAM" id="MobiDB-lite"/>
    </source>
</evidence>
<dbReference type="SUPFAM" id="SSF81343">
    <property type="entry name" value="Fumarate reductase respiratory complex transmembrane subunits"/>
    <property type="match status" value="1"/>
</dbReference>
<keyword evidence="7" id="KW-1133">Transmembrane helix</keyword>
<feature type="binding site" description="axial binding residue" evidence="11">
    <location>
        <position position="132"/>
    </location>
    <ligand>
        <name>heme b</name>
        <dbReference type="ChEBI" id="CHEBI:60344"/>
        <note>ligand shared with SDHC</note>
    </ligand>
    <ligandPart>
        <name>Fe</name>
        <dbReference type="ChEBI" id="CHEBI:18248"/>
    </ligandPart>
</feature>
<keyword evidence="5 12" id="KW-0999">Mitochondrion inner membrane</keyword>
<dbReference type="GO" id="GO:0020037">
    <property type="term" value="F:heme binding"/>
    <property type="evidence" value="ECO:0007669"/>
    <property type="project" value="TreeGrafter"/>
</dbReference>
<evidence type="ECO:0000256" key="10">
    <source>
        <dbReference type="PIRSR" id="PIRSR607992-1"/>
    </source>
</evidence>
<keyword evidence="4" id="KW-0812">Transmembrane</keyword>
<keyword evidence="3" id="KW-0813">Transport</keyword>
<evidence type="ECO:0000256" key="7">
    <source>
        <dbReference type="ARBA" id="ARBA00022989"/>
    </source>
</evidence>
<protein>
    <recommendedName>
        <fullName evidence="12">Succinate dehydrogenase [ubiquinone] cytochrome b small subunit</fullName>
    </recommendedName>
</protein>
<accession>A0A367JM55</accession>
<gene>
    <name evidence="14" type="primary">SDH4_1</name>
    <name evidence="14" type="ORF">CU097_004418</name>
</gene>
<dbReference type="GO" id="GO:0046872">
    <property type="term" value="F:metal ion binding"/>
    <property type="evidence" value="ECO:0007669"/>
    <property type="project" value="UniProtKB-KW"/>
</dbReference>
<evidence type="ECO:0000256" key="11">
    <source>
        <dbReference type="PIRSR" id="PIRSR607992-2"/>
    </source>
</evidence>
<evidence type="ECO:0000313" key="14">
    <source>
        <dbReference type="EMBL" id="RCH91008.1"/>
    </source>
</evidence>
<evidence type="ECO:0000256" key="12">
    <source>
        <dbReference type="RuleBase" id="RU364031"/>
    </source>
</evidence>
<dbReference type="InterPro" id="IPR034804">
    <property type="entry name" value="SQR/QFR_C/D"/>
</dbReference>
<feature type="binding site" evidence="10">
    <location>
        <position position="144"/>
    </location>
    <ligand>
        <name>a ubiquinone</name>
        <dbReference type="ChEBI" id="CHEBI:16389"/>
        <note>ligand shared with IP/SDHB</note>
    </ligand>
</feature>
<evidence type="ECO:0000256" key="1">
    <source>
        <dbReference type="ARBA" id="ARBA00004448"/>
    </source>
</evidence>
<comment type="subcellular location">
    <subcellularLocation>
        <location evidence="1 12">Mitochondrion inner membrane</location>
        <topology evidence="1 12">Multi-pass membrane protein</topology>
    </subcellularLocation>
</comment>
<evidence type="ECO:0000313" key="15">
    <source>
        <dbReference type="Proteomes" id="UP000252139"/>
    </source>
</evidence>
<comment type="caution">
    <text evidence="14">The sequence shown here is derived from an EMBL/GenBank/DDBJ whole genome shotgun (WGS) entry which is preliminary data.</text>
</comment>
<dbReference type="GO" id="GO:0006121">
    <property type="term" value="P:mitochondrial electron transport, succinate to ubiquinone"/>
    <property type="evidence" value="ECO:0007669"/>
    <property type="project" value="TreeGrafter"/>
</dbReference>
<proteinExistence type="inferred from homology"/>
<keyword evidence="8 12" id="KW-0496">Mitochondrion</keyword>
<dbReference type="GO" id="GO:0006099">
    <property type="term" value="P:tricarboxylic acid cycle"/>
    <property type="evidence" value="ECO:0007669"/>
    <property type="project" value="TreeGrafter"/>
</dbReference>
<dbReference type="Proteomes" id="UP000252139">
    <property type="component" value="Unassembled WGS sequence"/>
</dbReference>
<keyword evidence="15" id="KW-1185">Reference proteome</keyword>
<evidence type="ECO:0000256" key="6">
    <source>
        <dbReference type="ARBA" id="ARBA00022946"/>
    </source>
</evidence>
<evidence type="ECO:0000256" key="2">
    <source>
        <dbReference type="ARBA" id="ARBA00007294"/>
    </source>
</evidence>
<dbReference type="GO" id="GO:0048039">
    <property type="term" value="F:ubiquinone binding"/>
    <property type="evidence" value="ECO:0007669"/>
    <property type="project" value="TreeGrafter"/>
</dbReference>
<dbReference type="PANTHER" id="PTHR13337">
    <property type="entry name" value="SUCCINATE DEHYDROGENASE"/>
    <property type="match status" value="1"/>
</dbReference>
<name>A0A367JM55_RHIAZ</name>
<keyword evidence="6 12" id="KW-0809">Transit peptide</keyword>
<dbReference type="OrthoDB" id="18577at2759"/>
<evidence type="ECO:0000256" key="4">
    <source>
        <dbReference type="ARBA" id="ARBA00022692"/>
    </source>
</evidence>
<dbReference type="EMBL" id="PJQL01001034">
    <property type="protein sequence ID" value="RCH91008.1"/>
    <property type="molecule type" value="Genomic_DNA"/>
</dbReference>
<dbReference type="GO" id="GO:0005743">
    <property type="term" value="C:mitochondrial inner membrane"/>
    <property type="evidence" value="ECO:0007669"/>
    <property type="project" value="UniProtKB-SubCell"/>
</dbReference>
<dbReference type="PANTHER" id="PTHR13337:SF2">
    <property type="entry name" value="SUCCINATE DEHYDROGENASE [UBIQUINONE] CYTOCHROME B SMALL SUBUNIT, MITOCHONDRIAL"/>
    <property type="match status" value="1"/>
</dbReference>
<keyword evidence="11" id="KW-0408">Iron</keyword>
<dbReference type="CDD" id="cd03496">
    <property type="entry name" value="SQR_TypeC_CybS"/>
    <property type="match status" value="1"/>
</dbReference>
<keyword evidence="9 12" id="KW-0472">Membrane</keyword>
<organism evidence="14 15">
    <name type="scientific">Rhizopus azygosporus</name>
    <name type="common">Rhizopus microsporus var. azygosporus</name>
    <dbReference type="NCBI Taxonomy" id="86630"/>
    <lineage>
        <taxon>Eukaryota</taxon>
        <taxon>Fungi</taxon>
        <taxon>Fungi incertae sedis</taxon>
        <taxon>Mucoromycota</taxon>
        <taxon>Mucoromycotina</taxon>
        <taxon>Mucoromycetes</taxon>
        <taxon>Mucorales</taxon>
        <taxon>Mucorineae</taxon>
        <taxon>Rhizopodaceae</taxon>
        <taxon>Rhizopus</taxon>
    </lineage>
</organism>
<comment type="similarity">
    <text evidence="2 12">Belongs to the CybS family.</text>
</comment>
<evidence type="ECO:0000256" key="9">
    <source>
        <dbReference type="ARBA" id="ARBA00023136"/>
    </source>
</evidence>
<evidence type="ECO:0000256" key="3">
    <source>
        <dbReference type="ARBA" id="ARBA00022448"/>
    </source>
</evidence>
<dbReference type="Pfam" id="PF05328">
    <property type="entry name" value="CybS"/>
    <property type="match status" value="1"/>
</dbReference>
<dbReference type="STRING" id="86630.A0A367JM55"/>
<evidence type="ECO:0000256" key="8">
    <source>
        <dbReference type="ARBA" id="ARBA00023128"/>
    </source>
</evidence>